<dbReference type="InterPro" id="IPR003609">
    <property type="entry name" value="Pan_app"/>
</dbReference>
<evidence type="ECO:0000256" key="1">
    <source>
        <dbReference type="SAM" id="MobiDB-lite"/>
    </source>
</evidence>
<dbReference type="Gene3D" id="3.50.4.10">
    <property type="entry name" value="Hepatocyte Growth Factor"/>
    <property type="match status" value="1"/>
</dbReference>
<evidence type="ECO:0000259" key="2">
    <source>
        <dbReference type="PROSITE" id="PS50948"/>
    </source>
</evidence>
<dbReference type="InterPro" id="IPR029000">
    <property type="entry name" value="Cyclophilin-like_dom_sf"/>
</dbReference>
<comment type="caution">
    <text evidence="3">The sequence shown here is derived from an EMBL/GenBank/DDBJ whole genome shotgun (WGS) entry which is preliminary data.</text>
</comment>
<accession>A0A830HQ21</accession>
<dbReference type="PROSITE" id="PS50948">
    <property type="entry name" value="PAN"/>
    <property type="match status" value="1"/>
</dbReference>
<feature type="compositionally biased region" description="Polar residues" evidence="1">
    <location>
        <begin position="61"/>
        <end position="79"/>
    </location>
</feature>
<dbReference type="EMBL" id="BNJQ01000025">
    <property type="protein sequence ID" value="GHP09606.1"/>
    <property type="molecule type" value="Genomic_DNA"/>
</dbReference>
<evidence type="ECO:0000313" key="3">
    <source>
        <dbReference type="EMBL" id="GHP09606.1"/>
    </source>
</evidence>
<keyword evidence="4" id="KW-1185">Reference proteome</keyword>
<dbReference type="Gene3D" id="2.40.100.10">
    <property type="entry name" value="Cyclophilin-like"/>
    <property type="match status" value="1"/>
</dbReference>
<feature type="region of interest" description="Disordered" evidence="1">
    <location>
        <begin position="54"/>
        <end position="79"/>
    </location>
</feature>
<name>A0A830HQ21_9CHLO</name>
<dbReference type="PANTHER" id="PTHR46873:SF1">
    <property type="entry name" value="EXPRESSED PROTEIN"/>
    <property type="match status" value="1"/>
</dbReference>
<dbReference type="AlphaFoldDB" id="A0A830HQ21"/>
<gene>
    <name evidence="3" type="ORF">PPROV_000834100</name>
</gene>
<dbReference type="OrthoDB" id="532384at2759"/>
<dbReference type="Proteomes" id="UP000660262">
    <property type="component" value="Unassembled WGS sequence"/>
</dbReference>
<protein>
    <recommendedName>
        <fullName evidence="2">Apple domain-containing protein</fullName>
    </recommendedName>
</protein>
<evidence type="ECO:0000313" key="4">
    <source>
        <dbReference type="Proteomes" id="UP000660262"/>
    </source>
</evidence>
<sequence>MAVVAFYLAYTASSTMQYQSTSSRSEPTSSQQHVVLAAARRAIARAEFQRDNFKRMPQPHAQRQNTKQEQSAGGEVTTTSARASALVAAPCEADQQQQQTELDGAVVTPGGRGGLQAQTAKQCCEKCLATRGCNVYVFSSAGDGACWLKRTDAPSAPVAVRVKGPRTRWTSGVLMKDAALPSNNVADKLSRGAAVGAIQLHTPMGVIKMRLMHDWHRPSAEYVGAIAASDRQPGATWSYDDLAAVPAGHQPDVSADTHAALCTSACAFYRAEPGFLIQGSLRALIPSNTLTQPGPKLMERGDVGWAGGFSGPDFFIYLGHQPAQHFGNSHTVFGTVDDASSLAVADAIAHATVRPTRPGEMHMLAKPLPFDIDVLE</sequence>
<organism evidence="3 4">
    <name type="scientific">Pycnococcus provasolii</name>
    <dbReference type="NCBI Taxonomy" id="41880"/>
    <lineage>
        <taxon>Eukaryota</taxon>
        <taxon>Viridiplantae</taxon>
        <taxon>Chlorophyta</taxon>
        <taxon>Pseudoscourfieldiophyceae</taxon>
        <taxon>Pseudoscourfieldiales</taxon>
        <taxon>Pycnococcaceae</taxon>
        <taxon>Pycnococcus</taxon>
    </lineage>
</organism>
<reference evidence="3" key="1">
    <citation type="submission" date="2020-10" db="EMBL/GenBank/DDBJ databases">
        <title>Unveiling of a novel bifunctional photoreceptor, Dualchrome1, isolated from a cosmopolitan green alga.</title>
        <authorList>
            <person name="Suzuki S."/>
            <person name="Kawachi M."/>
        </authorList>
    </citation>
    <scope>NUCLEOTIDE SEQUENCE</scope>
    <source>
        <strain evidence="3">NIES 2893</strain>
    </source>
</reference>
<proteinExistence type="predicted"/>
<dbReference type="SUPFAM" id="SSF50891">
    <property type="entry name" value="Cyclophilin-like"/>
    <property type="match status" value="1"/>
</dbReference>
<dbReference type="Pfam" id="PF14295">
    <property type="entry name" value="PAN_4"/>
    <property type="match status" value="1"/>
</dbReference>
<feature type="domain" description="Apple" evidence="2">
    <location>
        <begin position="91"/>
        <end position="173"/>
    </location>
</feature>
<dbReference type="PANTHER" id="PTHR46873">
    <property type="entry name" value="EXPRESSED PROTEIN"/>
    <property type="match status" value="1"/>
</dbReference>